<keyword evidence="3 7" id="KW-1133">Transmembrane helix</keyword>
<comment type="caution">
    <text evidence="9">The sequence shown here is derived from an EMBL/GenBank/DDBJ whole genome shotgun (WGS) entry which is preliminary data.</text>
</comment>
<comment type="subcellular location">
    <subcellularLocation>
        <location evidence="1">Membrane</location>
        <topology evidence="1">Multi-pass membrane protein</topology>
    </subcellularLocation>
</comment>
<evidence type="ECO:0000256" key="2">
    <source>
        <dbReference type="ARBA" id="ARBA00022692"/>
    </source>
</evidence>
<evidence type="ECO:0000256" key="6">
    <source>
        <dbReference type="PROSITE-ProRule" id="PRU00284"/>
    </source>
</evidence>
<dbReference type="PROSITE" id="PS50111">
    <property type="entry name" value="CHEMOTAXIS_TRANSDUC_2"/>
    <property type="match status" value="1"/>
</dbReference>
<keyword evidence="10" id="KW-1185">Reference proteome</keyword>
<keyword evidence="4 7" id="KW-0472">Membrane</keyword>
<keyword evidence="2 7" id="KW-0812">Transmembrane</keyword>
<dbReference type="EMBL" id="BAAADG010000002">
    <property type="protein sequence ID" value="GAA0216234.1"/>
    <property type="molecule type" value="Genomic_DNA"/>
</dbReference>
<dbReference type="SMART" id="SM00283">
    <property type="entry name" value="MA"/>
    <property type="match status" value="1"/>
</dbReference>
<evidence type="ECO:0000256" key="7">
    <source>
        <dbReference type="SAM" id="Phobius"/>
    </source>
</evidence>
<proteinExistence type="predicted"/>
<feature type="transmembrane region" description="Helical" evidence="7">
    <location>
        <begin position="292"/>
        <end position="313"/>
    </location>
</feature>
<name>A0ABN0T9P9_9GAMM</name>
<evidence type="ECO:0000313" key="10">
    <source>
        <dbReference type="Proteomes" id="UP001501476"/>
    </source>
</evidence>
<gene>
    <name evidence="9" type="primary">ctpL</name>
    <name evidence="9" type="ORF">GCM10008964_04760</name>
</gene>
<sequence>MKLSFVSRLISFVIVFALMLSAVVAVWGWYQLDKPYQITQEFKQYRNVFDIDTRILLERYLASGQANLLQDAENQLDAMKTKTFDWLSESDNTAIQSGIDALQSEVQQVRSAGKLSANPQTLLMNNERERNGDLLSLNRYAEKAQSTPAWQIADFLQKLVELEHSLNQISLYRQRYLETQDKAIEKTLLDENQYFAELVKQLEAMPRFGIYTEVDEEALIPQEPDEIGDLSIASLHSLTQRYEKELRNTQTMQQQVTASREALNQEMLAFQAMLAEYESKISQIKADITQRLQWLVLLALVFIIPALSLQFVMQNRLMRFLLKLDGFFKAMLAGHYQQSLTSELAFSETNSVVEAALHLQQYLGDLIDKLDHQAQTLINASRTLQEESEATSTLTQQQQHTTDQVATAVMQLSYSFKEVANNATDASEFAGQANEATYSARHKLSLASTATQQLAMDLLDAETVIHRLEQNSQNIQSVLEVIQGVAEQTNLLALNAAIEAARAGEHGRGFAVVADEVRLLASRTTESTEEIKAIIEQLATSGAEATSIVGRQSAAAKRCAAQTDDANLAMAPVVSAMDNITQMNSSIATATQQQTATVDEIARAAEQIKSSSIDVNQHIVGIGQSGRGLTTISEELKLLVLALKQ</sequence>
<feature type="transmembrane region" description="Helical" evidence="7">
    <location>
        <begin position="9"/>
        <end position="30"/>
    </location>
</feature>
<dbReference type="SUPFAM" id="SSF58104">
    <property type="entry name" value="Methyl-accepting chemotaxis protein (MCP) signaling domain"/>
    <property type="match status" value="1"/>
</dbReference>
<dbReference type="InterPro" id="IPR004089">
    <property type="entry name" value="MCPsignal_dom"/>
</dbReference>
<evidence type="ECO:0000256" key="3">
    <source>
        <dbReference type="ARBA" id="ARBA00022989"/>
    </source>
</evidence>
<evidence type="ECO:0000313" key="9">
    <source>
        <dbReference type="EMBL" id="GAA0216234.1"/>
    </source>
</evidence>
<dbReference type="Pfam" id="PF00015">
    <property type="entry name" value="MCPsignal"/>
    <property type="match status" value="1"/>
</dbReference>
<reference evidence="9 10" key="1">
    <citation type="journal article" date="2019" name="Int. J. Syst. Evol. Microbiol.">
        <title>The Global Catalogue of Microorganisms (GCM) 10K type strain sequencing project: providing services to taxonomists for standard genome sequencing and annotation.</title>
        <authorList>
            <consortium name="The Broad Institute Genomics Platform"/>
            <consortium name="The Broad Institute Genome Sequencing Center for Infectious Disease"/>
            <person name="Wu L."/>
            <person name="Ma J."/>
        </authorList>
    </citation>
    <scope>NUCLEOTIDE SEQUENCE [LARGE SCALE GENOMIC DNA]</scope>
    <source>
        <strain evidence="9 10">JCM 6886</strain>
    </source>
</reference>
<dbReference type="PANTHER" id="PTHR32089:SF119">
    <property type="entry name" value="METHYL-ACCEPTING CHEMOTAXIS PROTEIN CTPL"/>
    <property type="match status" value="1"/>
</dbReference>
<feature type="domain" description="Methyl-accepting transducer" evidence="8">
    <location>
        <begin position="373"/>
        <end position="609"/>
    </location>
</feature>
<protein>
    <submittedName>
        <fullName evidence="9">Methyl-accepting chemotaxis protein CtpL</fullName>
    </submittedName>
</protein>
<dbReference type="PANTHER" id="PTHR32089">
    <property type="entry name" value="METHYL-ACCEPTING CHEMOTAXIS PROTEIN MCPB"/>
    <property type="match status" value="1"/>
</dbReference>
<keyword evidence="5 6" id="KW-0807">Transducer</keyword>
<dbReference type="RefSeq" id="WP_286303603.1">
    <property type="nucleotide sequence ID" value="NZ_AP027741.1"/>
</dbReference>
<evidence type="ECO:0000256" key="5">
    <source>
        <dbReference type="ARBA" id="ARBA00023224"/>
    </source>
</evidence>
<accession>A0ABN0T9P9</accession>
<evidence type="ECO:0000256" key="4">
    <source>
        <dbReference type="ARBA" id="ARBA00023136"/>
    </source>
</evidence>
<evidence type="ECO:0000256" key="1">
    <source>
        <dbReference type="ARBA" id="ARBA00004141"/>
    </source>
</evidence>
<dbReference type="Proteomes" id="UP001501476">
    <property type="component" value="Unassembled WGS sequence"/>
</dbReference>
<dbReference type="Gene3D" id="1.10.287.950">
    <property type="entry name" value="Methyl-accepting chemotaxis protein"/>
    <property type="match status" value="1"/>
</dbReference>
<evidence type="ECO:0000259" key="8">
    <source>
        <dbReference type="PROSITE" id="PS50111"/>
    </source>
</evidence>
<organism evidence="9 10">
    <name type="scientific">Methylophaga marina</name>
    <dbReference type="NCBI Taxonomy" id="45495"/>
    <lineage>
        <taxon>Bacteria</taxon>
        <taxon>Pseudomonadati</taxon>
        <taxon>Pseudomonadota</taxon>
        <taxon>Gammaproteobacteria</taxon>
        <taxon>Thiotrichales</taxon>
        <taxon>Piscirickettsiaceae</taxon>
        <taxon>Methylophaga</taxon>
    </lineage>
</organism>